<comment type="caution">
    <text evidence="3">The sequence shown here is derived from an EMBL/GenBank/DDBJ whole genome shotgun (WGS) entry which is preliminary data.</text>
</comment>
<protein>
    <recommendedName>
        <fullName evidence="2">Amidohydrolase-related domain-containing protein</fullName>
    </recommendedName>
</protein>
<dbReference type="GO" id="GO:0016787">
    <property type="term" value="F:hydrolase activity"/>
    <property type="evidence" value="ECO:0007669"/>
    <property type="project" value="InterPro"/>
</dbReference>
<dbReference type="PANTHER" id="PTHR21240">
    <property type="entry name" value="2-AMINO-3-CARBOXYLMUCONATE-6-SEMIALDEHYDE DECARBOXYLASE"/>
    <property type="match status" value="1"/>
</dbReference>
<sequence>MKRIDVHCVLGSSANVKLEITSEQELIDSLDYYNIEKAIVIHSMARDLDPISGNEKMLDWTRREDKLIPCFVLSPHYKYEMGWAETEKLLRKERIRFVRIYPRLHGFTLHGAHTREIFEMAAKLHIHLLIDHSEMIDAHGKDMEIFESLLKEHPAVNVILTSVSHRNNMVIYSYLENYPNFYVEFSAYANMLAYEEAVRRFGSERLLWGTDMPFRMPGSAITMLSYADISMEDKENIAYKNMEKLMEG</sequence>
<reference evidence="3 4" key="1">
    <citation type="submission" date="2017-08" db="EMBL/GenBank/DDBJ databases">
        <title>Substantial Increase in Enzyme Production by Combined Drug-Resistance Mutations in Paenibacillus agaridevorans.</title>
        <authorList>
            <person name="Tanaka Y."/>
            <person name="Funane K."/>
            <person name="Hosaka T."/>
            <person name="Shiwa Y."/>
            <person name="Fujita N."/>
            <person name="Miyazaki T."/>
            <person name="Yoshikawa H."/>
            <person name="Murakami K."/>
            <person name="Kasahara K."/>
            <person name="Inaoka T."/>
            <person name="Hiraga Y."/>
            <person name="Ochi K."/>
        </authorList>
    </citation>
    <scope>NUCLEOTIDE SEQUENCE [LARGE SCALE GENOMIC DNA]</scope>
    <source>
        <strain evidence="3 4">T-3040</strain>
    </source>
</reference>
<name>A0A2R5ERR6_9BACL</name>
<dbReference type="PANTHER" id="PTHR21240:SF19">
    <property type="entry name" value="CATALYTIC_ HYDROLASE"/>
    <property type="match status" value="1"/>
</dbReference>
<dbReference type="Proteomes" id="UP000245202">
    <property type="component" value="Unassembled WGS sequence"/>
</dbReference>
<organism evidence="3 4">
    <name type="scientific">Paenibacillus agaridevorans</name>
    <dbReference type="NCBI Taxonomy" id="171404"/>
    <lineage>
        <taxon>Bacteria</taxon>
        <taxon>Bacillati</taxon>
        <taxon>Bacillota</taxon>
        <taxon>Bacilli</taxon>
        <taxon>Bacillales</taxon>
        <taxon>Paenibacillaceae</taxon>
        <taxon>Paenibacillus</taxon>
    </lineage>
</organism>
<evidence type="ECO:0000313" key="4">
    <source>
        <dbReference type="Proteomes" id="UP000245202"/>
    </source>
</evidence>
<dbReference type="InterPro" id="IPR032466">
    <property type="entry name" value="Metal_Hydrolase"/>
</dbReference>
<dbReference type="GO" id="GO:0016831">
    <property type="term" value="F:carboxy-lyase activity"/>
    <property type="evidence" value="ECO:0007669"/>
    <property type="project" value="InterPro"/>
</dbReference>
<keyword evidence="1" id="KW-0456">Lyase</keyword>
<accession>A0A2R5ERR6</accession>
<feature type="domain" description="Amidohydrolase-related" evidence="2">
    <location>
        <begin position="55"/>
        <end position="245"/>
    </location>
</feature>
<dbReference type="InterPro" id="IPR032465">
    <property type="entry name" value="ACMSD"/>
</dbReference>
<proteinExistence type="predicted"/>
<evidence type="ECO:0000313" key="3">
    <source>
        <dbReference type="EMBL" id="GBG06463.1"/>
    </source>
</evidence>
<dbReference type="AlphaFoldDB" id="A0A2R5ERR6"/>
<dbReference type="Gene3D" id="3.20.20.140">
    <property type="entry name" value="Metal-dependent hydrolases"/>
    <property type="match status" value="1"/>
</dbReference>
<dbReference type="RefSeq" id="WP_108991752.1">
    <property type="nucleotide sequence ID" value="NZ_BDQX01000047.1"/>
</dbReference>
<evidence type="ECO:0000259" key="2">
    <source>
        <dbReference type="Pfam" id="PF04909"/>
    </source>
</evidence>
<evidence type="ECO:0000256" key="1">
    <source>
        <dbReference type="ARBA" id="ARBA00023239"/>
    </source>
</evidence>
<dbReference type="EMBL" id="BDQX01000047">
    <property type="protein sequence ID" value="GBG06463.1"/>
    <property type="molecule type" value="Genomic_DNA"/>
</dbReference>
<dbReference type="SUPFAM" id="SSF51556">
    <property type="entry name" value="Metallo-dependent hydrolases"/>
    <property type="match status" value="1"/>
</dbReference>
<dbReference type="InterPro" id="IPR006680">
    <property type="entry name" value="Amidohydro-rel"/>
</dbReference>
<keyword evidence="4" id="KW-1185">Reference proteome</keyword>
<dbReference type="Pfam" id="PF04909">
    <property type="entry name" value="Amidohydro_2"/>
    <property type="match status" value="1"/>
</dbReference>
<gene>
    <name evidence="3" type="ORF">PAT3040_00990</name>
</gene>